<name>A0A8S3Q0D4_MYTED</name>
<gene>
    <name evidence="1" type="ORF">MEDL_4155</name>
</gene>
<proteinExistence type="predicted"/>
<evidence type="ECO:0000313" key="1">
    <source>
        <dbReference type="EMBL" id="CAG2188739.1"/>
    </source>
</evidence>
<sequence>MDNMSFYEQYPTKSSNHLVRSLPSSRISFAAGTRFTNRYDRRMSDFIKKSTYNIKPVKKERDSLLRYRAPAATIPVGPYQSVTKLDYTYPSDDLLKAMNPQPKWIYRSKSDAGIGRLVDTDYQYFNSRRGSTMTGEISEQRCESEASGDCRDRYIENAYIKRAVEGNIIPFQIESTNINQEKRHFVPRQIRFTDTLNKGAVARPNSIAKMPSKLPGLIKYNTSDNFLVGKTNHVQQPQTTARVTLYHKPPAAITLDNDMMRTYDKQAKLREMIQK</sequence>
<accession>A0A8S3Q0D4</accession>
<reference evidence="1" key="1">
    <citation type="submission" date="2021-03" db="EMBL/GenBank/DDBJ databases">
        <authorList>
            <person name="Bekaert M."/>
        </authorList>
    </citation>
    <scope>NUCLEOTIDE SEQUENCE</scope>
</reference>
<keyword evidence="2" id="KW-1185">Reference proteome</keyword>
<dbReference type="AlphaFoldDB" id="A0A8S3Q0D4"/>
<dbReference type="EMBL" id="CAJPWZ010000273">
    <property type="protein sequence ID" value="CAG2188739.1"/>
    <property type="molecule type" value="Genomic_DNA"/>
</dbReference>
<dbReference type="OrthoDB" id="10412137at2759"/>
<dbReference type="Proteomes" id="UP000683360">
    <property type="component" value="Unassembled WGS sequence"/>
</dbReference>
<protein>
    <submittedName>
        <fullName evidence="1">Uncharacterized protein</fullName>
    </submittedName>
</protein>
<comment type="caution">
    <text evidence="1">The sequence shown here is derived from an EMBL/GenBank/DDBJ whole genome shotgun (WGS) entry which is preliminary data.</text>
</comment>
<organism evidence="1 2">
    <name type="scientific">Mytilus edulis</name>
    <name type="common">Blue mussel</name>
    <dbReference type="NCBI Taxonomy" id="6550"/>
    <lineage>
        <taxon>Eukaryota</taxon>
        <taxon>Metazoa</taxon>
        <taxon>Spiralia</taxon>
        <taxon>Lophotrochozoa</taxon>
        <taxon>Mollusca</taxon>
        <taxon>Bivalvia</taxon>
        <taxon>Autobranchia</taxon>
        <taxon>Pteriomorphia</taxon>
        <taxon>Mytilida</taxon>
        <taxon>Mytiloidea</taxon>
        <taxon>Mytilidae</taxon>
        <taxon>Mytilinae</taxon>
        <taxon>Mytilus</taxon>
    </lineage>
</organism>
<evidence type="ECO:0000313" key="2">
    <source>
        <dbReference type="Proteomes" id="UP000683360"/>
    </source>
</evidence>